<gene>
    <name evidence="3" type="ORF">OVY01_16600</name>
</gene>
<evidence type="ECO:0000313" key="4">
    <source>
        <dbReference type="Proteomes" id="UP001082899"/>
    </source>
</evidence>
<dbReference type="RefSeq" id="WP_267848683.1">
    <property type="nucleotide sequence ID" value="NZ_JAPMXC010000006.1"/>
</dbReference>
<accession>A0ABT3ZQI3</accession>
<dbReference type="PANTHER" id="PTHR30029:SF2">
    <property type="entry name" value="STAGE V SPORULATION PROTEIN R"/>
    <property type="match status" value="1"/>
</dbReference>
<evidence type="ECO:0000313" key="3">
    <source>
        <dbReference type="EMBL" id="MCY0388796.1"/>
    </source>
</evidence>
<protein>
    <submittedName>
        <fullName evidence="3">SpoVR family protein</fullName>
    </submittedName>
</protein>
<dbReference type="PANTHER" id="PTHR30029">
    <property type="entry name" value="STAGE V SPORULATION PROTEIN R"/>
    <property type="match status" value="1"/>
</dbReference>
<keyword evidence="4" id="KW-1185">Reference proteome</keyword>
<dbReference type="InterPro" id="IPR057270">
    <property type="entry name" value="Ycgb-like"/>
</dbReference>
<reference evidence="3" key="1">
    <citation type="submission" date="2022-11" db="EMBL/GenBank/DDBJ databases">
        <title>Robbsia betulipollinis sp. nov., isolated from pollen of birch (Betula pendula).</title>
        <authorList>
            <person name="Shi H."/>
            <person name="Ambika Manirajan B."/>
            <person name="Ratering S."/>
            <person name="Geissler-Plaum R."/>
            <person name="Schnell S."/>
        </authorList>
    </citation>
    <scope>NUCLEOTIDE SEQUENCE</scope>
    <source>
        <strain evidence="3">Bb-Pol-6</strain>
    </source>
</reference>
<dbReference type="Pfam" id="PF24755">
    <property type="entry name" value="SpoVR_C"/>
    <property type="match status" value="1"/>
</dbReference>
<evidence type="ECO:0000259" key="2">
    <source>
        <dbReference type="Pfam" id="PF24755"/>
    </source>
</evidence>
<feature type="domain" description="SpoVR protein-like N-terminal" evidence="1">
    <location>
        <begin position="22"/>
        <end position="439"/>
    </location>
</feature>
<dbReference type="EMBL" id="JAPMXC010000006">
    <property type="protein sequence ID" value="MCY0388796.1"/>
    <property type="molecule type" value="Genomic_DNA"/>
</dbReference>
<dbReference type="Pfam" id="PF04293">
    <property type="entry name" value="SpoVR"/>
    <property type="match status" value="1"/>
</dbReference>
<feature type="domain" description="SpoVR-like C-terminal" evidence="2">
    <location>
        <begin position="443"/>
        <end position="495"/>
    </location>
</feature>
<name>A0ABT3ZQI3_9BURK</name>
<organism evidence="3 4">
    <name type="scientific">Robbsia betulipollinis</name>
    <dbReference type="NCBI Taxonomy" id="2981849"/>
    <lineage>
        <taxon>Bacteria</taxon>
        <taxon>Pseudomonadati</taxon>
        <taxon>Pseudomonadota</taxon>
        <taxon>Betaproteobacteria</taxon>
        <taxon>Burkholderiales</taxon>
        <taxon>Burkholderiaceae</taxon>
        <taxon>Robbsia</taxon>
    </lineage>
</organism>
<dbReference type="InterPro" id="IPR056174">
    <property type="entry name" value="SpoVR_N"/>
</dbReference>
<comment type="caution">
    <text evidence="3">The sequence shown here is derived from an EMBL/GenBank/DDBJ whole genome shotgun (WGS) entry which is preliminary data.</text>
</comment>
<dbReference type="NCBIfam" id="NF008737">
    <property type="entry name" value="PRK11767.1"/>
    <property type="match status" value="1"/>
</dbReference>
<dbReference type="Proteomes" id="UP001082899">
    <property type="component" value="Unassembled WGS sequence"/>
</dbReference>
<sequence length="514" mass="60295">MHPSEATLERPPARAPLPSPSDWTFELIEQYNEEIAAVAAQYRLDTYPIQLEIISSEQMMDAYASIGMPVNYRHWSFGKHFLSTEKDYRRGQMGLAYEIVINSNPCIAYLMEENTLTMQALVVAHAAYGHNSFFKGNYLFQLWTDAQAIIDYLVYAKNYIGECEERHGLDRVEELLDSCHALMNYGVDRYKRPQKLSLEKERLRQREREAYLQSQVNELWRTLPSRKAETAGQTEARFPSEPQENLLYFAEKNAPLLEPWEREVIRIVRKVAQYFYPQRQTQVMNEGWATFWHYTLLNTLYDQGKLSDGFMMEFLHSHSNVVFQPPVGKSYYSGINPYALGFTMMCDIRRMCEHPTDEDRYWFPDLAGSDWLESLHYAMRNFKDESFIAQYLSPKVMRDMRFFSVLDAEHDDALEISGIHDESGYRYVRQALSKQYDLHHREPNIQVWSVDRRGDRSLTLRHVRADNRPLDGSTDEMLRHITRLWGFDVKLESVDGDGQIIERFQCAGLRGERP</sequence>
<evidence type="ECO:0000259" key="1">
    <source>
        <dbReference type="Pfam" id="PF04293"/>
    </source>
</evidence>
<dbReference type="InterPro" id="IPR057008">
    <property type="entry name" value="SpoVR-like_C"/>
</dbReference>
<dbReference type="InterPro" id="IPR007390">
    <property type="entry name" value="Spore_V_R"/>
</dbReference>
<proteinExistence type="predicted"/>